<dbReference type="InterPro" id="IPR050194">
    <property type="entry name" value="Glycosyltransferase_grp1"/>
</dbReference>
<evidence type="ECO:0008006" key="5">
    <source>
        <dbReference type="Google" id="ProtNLM"/>
    </source>
</evidence>
<comment type="caution">
    <text evidence="3">The sequence shown here is derived from an EMBL/GenBank/DDBJ whole genome shotgun (WGS) entry which is preliminary data.</text>
</comment>
<reference evidence="3 4" key="1">
    <citation type="journal article" date="2014" name="Front. Microbiol.">
        <title>Population and genomic analysis of the genus Halorubrum.</title>
        <authorList>
            <person name="Fullmer M.S."/>
            <person name="Soucy S.M."/>
            <person name="Swithers K.S."/>
            <person name="Makkay A.M."/>
            <person name="Wheeler R."/>
            <person name="Ventosa A."/>
            <person name="Gogarten J.P."/>
            <person name="Papke R.T."/>
        </authorList>
    </citation>
    <scope>NUCLEOTIDE SEQUENCE [LARGE SCALE GENOMIC DNA]</scope>
    <source>
        <strain evidence="3 4">Ga36</strain>
    </source>
</reference>
<accession>A0A256J7X2</accession>
<dbReference type="InterPro" id="IPR001296">
    <property type="entry name" value="Glyco_trans_1"/>
</dbReference>
<dbReference type="EMBL" id="NHOZ01000047">
    <property type="protein sequence ID" value="OYR64427.1"/>
    <property type="molecule type" value="Genomic_DNA"/>
</dbReference>
<evidence type="ECO:0000313" key="3">
    <source>
        <dbReference type="EMBL" id="OYR64427.1"/>
    </source>
</evidence>
<name>A0A256J7X2_HALEZ</name>
<feature type="domain" description="Glycosyltransferase subfamily 4-like N-terminal" evidence="2">
    <location>
        <begin position="14"/>
        <end position="168"/>
    </location>
</feature>
<gene>
    <name evidence="3" type="ORF">DJ80_05335</name>
</gene>
<dbReference type="AlphaFoldDB" id="A0A256J7X2"/>
<dbReference type="Gene3D" id="3.40.50.2000">
    <property type="entry name" value="Glycogen Phosphorylase B"/>
    <property type="match status" value="2"/>
</dbReference>
<organism evidence="3 4">
    <name type="scientific">Halorubrum ezzemoulense</name>
    <name type="common">Halorubrum chaoviator</name>
    <dbReference type="NCBI Taxonomy" id="337243"/>
    <lineage>
        <taxon>Archaea</taxon>
        <taxon>Methanobacteriati</taxon>
        <taxon>Methanobacteriota</taxon>
        <taxon>Stenosarchaea group</taxon>
        <taxon>Halobacteria</taxon>
        <taxon>Halobacteriales</taxon>
        <taxon>Haloferacaceae</taxon>
        <taxon>Halorubrum</taxon>
    </lineage>
</organism>
<dbReference type="SUPFAM" id="SSF53756">
    <property type="entry name" value="UDP-Glycosyltransferase/glycogen phosphorylase"/>
    <property type="match status" value="1"/>
</dbReference>
<dbReference type="Pfam" id="PF00534">
    <property type="entry name" value="Glycos_transf_1"/>
    <property type="match status" value="1"/>
</dbReference>
<sequence>MKIGIVTDAFPPTVGGMETFAADFALALASNNRVTDVDILAFETLERQQEPFSHSGIDLTRSGAESTLGRLKRGIRWGIRSEYDVVHSLTLYPGGLITAVLNNLLSIQRTFVTVHGTDALSVAEDPIRGRIRKFILEHNGVICLSESTRSKVAAAYSTDLDDRVIPPGAPNLPDPASEIKLPDTDGQFTVLTVTRLVERKGIFDLIDAVNPLSNVSLWVVGDGPKRAELERQCERYGIENRVTFVGTVGEAELVSYYDAADLFCLPSRHVQSAGDVEGLGLVFLEAQKRGVPVVGTDSGGIPEAIDDGETGYVVEEKNPAALRDAIRRIAESPERQSAFGDTAPTFVECQFTWEQCVERHLDAYRGLEGATDT</sequence>
<dbReference type="RefSeq" id="WP_094552698.1">
    <property type="nucleotide sequence ID" value="NZ_NHOZ01000047.1"/>
</dbReference>
<dbReference type="InterPro" id="IPR028098">
    <property type="entry name" value="Glyco_trans_4-like_N"/>
</dbReference>
<evidence type="ECO:0000259" key="2">
    <source>
        <dbReference type="Pfam" id="PF13439"/>
    </source>
</evidence>
<proteinExistence type="predicted"/>
<dbReference type="GO" id="GO:0016757">
    <property type="term" value="F:glycosyltransferase activity"/>
    <property type="evidence" value="ECO:0007669"/>
    <property type="project" value="InterPro"/>
</dbReference>
<feature type="domain" description="Glycosyl transferase family 1" evidence="1">
    <location>
        <begin position="184"/>
        <end position="343"/>
    </location>
</feature>
<evidence type="ECO:0000313" key="4">
    <source>
        <dbReference type="Proteomes" id="UP000215731"/>
    </source>
</evidence>
<protein>
    <recommendedName>
        <fullName evidence="5">Glycosyltransferase family 1 protein</fullName>
    </recommendedName>
</protein>
<evidence type="ECO:0000259" key="1">
    <source>
        <dbReference type="Pfam" id="PF00534"/>
    </source>
</evidence>
<dbReference type="Proteomes" id="UP000215731">
    <property type="component" value="Unassembled WGS sequence"/>
</dbReference>
<dbReference type="PANTHER" id="PTHR45947">
    <property type="entry name" value="SULFOQUINOVOSYL TRANSFERASE SQD2"/>
    <property type="match status" value="1"/>
</dbReference>
<dbReference type="PANTHER" id="PTHR45947:SF3">
    <property type="entry name" value="SULFOQUINOVOSYL TRANSFERASE SQD2"/>
    <property type="match status" value="1"/>
</dbReference>
<dbReference type="Pfam" id="PF13439">
    <property type="entry name" value="Glyco_transf_4"/>
    <property type="match status" value="1"/>
</dbReference>
<dbReference type="CDD" id="cd03801">
    <property type="entry name" value="GT4_PimA-like"/>
    <property type="match status" value="1"/>
</dbReference>